<evidence type="ECO:0000256" key="7">
    <source>
        <dbReference type="SAM" id="Phobius"/>
    </source>
</evidence>
<protein>
    <submittedName>
        <fullName evidence="9">DedA family protein</fullName>
    </submittedName>
</protein>
<evidence type="ECO:0000256" key="2">
    <source>
        <dbReference type="ARBA" id="ARBA00010792"/>
    </source>
</evidence>
<reference evidence="9 10" key="1">
    <citation type="journal article" date="2021" name="Cell Host Microbe">
        <title>in vivo commensal control of Clostridioides difficile virulence.</title>
        <authorList>
            <person name="Girinathan B.P."/>
            <person name="Dibenedetto N."/>
            <person name="Worley J.N."/>
            <person name="Peltier J."/>
            <person name="Arrieta-Ortiz M.L."/>
            <person name="Rupa Christinal Immanuel S."/>
            <person name="Lavin R."/>
            <person name="Delaney M.L."/>
            <person name="Cummins C."/>
            <person name="Hoffmann M."/>
            <person name="Luo Y."/>
            <person name="Gonzalez-Escalona N."/>
            <person name="Allard M."/>
            <person name="Onderdonk A.B."/>
            <person name="Gerber G.K."/>
            <person name="Sonenshein A.L."/>
            <person name="Baliga N."/>
            <person name="Dupuy B."/>
            <person name="Bry L."/>
        </authorList>
    </citation>
    <scope>NUCLEOTIDE SEQUENCE [LARGE SCALE GENOMIC DNA]</scope>
    <source>
        <strain evidence="9 10">DSM 599</strain>
    </source>
</reference>
<dbReference type="PANTHER" id="PTHR42709">
    <property type="entry name" value="ALKALINE PHOSPHATASE LIKE PROTEIN"/>
    <property type="match status" value="1"/>
</dbReference>
<dbReference type="InterPro" id="IPR032816">
    <property type="entry name" value="VTT_dom"/>
</dbReference>
<evidence type="ECO:0000256" key="5">
    <source>
        <dbReference type="ARBA" id="ARBA00022989"/>
    </source>
</evidence>
<evidence type="ECO:0000256" key="1">
    <source>
        <dbReference type="ARBA" id="ARBA00004651"/>
    </source>
</evidence>
<organism evidence="9 10">
    <name type="scientific">Clostridium sardiniense</name>
    <name type="common">Clostridium absonum</name>
    <dbReference type="NCBI Taxonomy" id="29369"/>
    <lineage>
        <taxon>Bacteria</taxon>
        <taxon>Bacillati</taxon>
        <taxon>Bacillota</taxon>
        <taxon>Clostridia</taxon>
        <taxon>Eubacteriales</taxon>
        <taxon>Clostridiaceae</taxon>
        <taxon>Clostridium</taxon>
    </lineage>
</organism>
<evidence type="ECO:0000313" key="10">
    <source>
        <dbReference type="Proteomes" id="UP001299068"/>
    </source>
</evidence>
<keyword evidence="4 7" id="KW-0812">Transmembrane</keyword>
<feature type="transmembrane region" description="Helical" evidence="7">
    <location>
        <begin position="138"/>
        <end position="161"/>
    </location>
</feature>
<dbReference type="EMBL" id="JAIKTU010000014">
    <property type="protein sequence ID" value="MBY0756926.1"/>
    <property type="molecule type" value="Genomic_DNA"/>
</dbReference>
<accession>A0ABS7L1I3</accession>
<evidence type="ECO:0000256" key="6">
    <source>
        <dbReference type="ARBA" id="ARBA00023136"/>
    </source>
</evidence>
<evidence type="ECO:0000259" key="8">
    <source>
        <dbReference type="Pfam" id="PF09335"/>
    </source>
</evidence>
<evidence type="ECO:0000256" key="3">
    <source>
        <dbReference type="ARBA" id="ARBA00022475"/>
    </source>
</evidence>
<keyword evidence="10" id="KW-1185">Reference proteome</keyword>
<keyword evidence="6 7" id="KW-0472">Membrane</keyword>
<keyword evidence="3" id="KW-1003">Cell membrane</keyword>
<proteinExistence type="inferred from homology"/>
<dbReference type="RefSeq" id="WP_221862125.1">
    <property type="nucleotide sequence ID" value="NZ_JAIKTU010000014.1"/>
</dbReference>
<dbReference type="Proteomes" id="UP001299068">
    <property type="component" value="Unassembled WGS sequence"/>
</dbReference>
<feature type="transmembrane region" description="Helical" evidence="7">
    <location>
        <begin position="52"/>
        <end position="73"/>
    </location>
</feature>
<dbReference type="PANTHER" id="PTHR42709:SF6">
    <property type="entry name" value="UNDECAPRENYL PHOSPHATE TRANSPORTER A"/>
    <property type="match status" value="1"/>
</dbReference>
<dbReference type="Pfam" id="PF09335">
    <property type="entry name" value="VTT_dom"/>
    <property type="match status" value="1"/>
</dbReference>
<comment type="caution">
    <text evidence="9">The sequence shown here is derived from an EMBL/GenBank/DDBJ whole genome shotgun (WGS) entry which is preliminary data.</text>
</comment>
<name>A0ABS7L1I3_CLOSR</name>
<comment type="similarity">
    <text evidence="2">Belongs to the DedA family.</text>
</comment>
<sequence>MEIEIILDYFSQYGLTFLFVIVFLEYLNLPGLPAGIIMPAVGVLIANGESNFFVAIIISVIAGVLGSVSLYIIGRVGGAKLLDKYLKKFPKQKKYVDKIEKIVEEKGNFGVFISKLIPVARTLVSIPAGVFKLNFVSFVAYSALGIFFWNTAFISAGYFLGDIILFR</sequence>
<gene>
    <name evidence="9" type="ORF">K5V21_15890</name>
</gene>
<evidence type="ECO:0000313" key="9">
    <source>
        <dbReference type="EMBL" id="MBY0756926.1"/>
    </source>
</evidence>
<evidence type="ECO:0000256" key="4">
    <source>
        <dbReference type="ARBA" id="ARBA00022692"/>
    </source>
</evidence>
<feature type="domain" description="VTT" evidence="8">
    <location>
        <begin position="33"/>
        <end position="158"/>
    </location>
</feature>
<dbReference type="InterPro" id="IPR051311">
    <property type="entry name" value="DedA_domain"/>
</dbReference>
<comment type="subcellular location">
    <subcellularLocation>
        <location evidence="1">Cell membrane</location>
        <topology evidence="1">Multi-pass membrane protein</topology>
    </subcellularLocation>
</comment>
<keyword evidence="5 7" id="KW-1133">Transmembrane helix</keyword>
<feature type="transmembrane region" description="Helical" evidence="7">
    <location>
        <begin position="17"/>
        <end position="45"/>
    </location>
</feature>